<evidence type="ECO:0000313" key="4">
    <source>
        <dbReference type="Proteomes" id="UP000324101"/>
    </source>
</evidence>
<dbReference type="PANTHER" id="PTHR30319">
    <property type="entry name" value="PHENYLACETIC ACID REGULATOR-RELATED TRANSCRIPTIONAL REPRESSOR"/>
    <property type="match status" value="1"/>
</dbReference>
<proteinExistence type="predicted"/>
<evidence type="ECO:0000313" key="3">
    <source>
        <dbReference type="EMBL" id="QES55748.1"/>
    </source>
</evidence>
<dbReference type="Proteomes" id="UP000324101">
    <property type="component" value="Chromosome"/>
</dbReference>
<feature type="domain" description="Transcriptional repressor PaaX-like C-terminal" evidence="1">
    <location>
        <begin position="190"/>
        <end position="267"/>
    </location>
</feature>
<dbReference type="OrthoDB" id="2270427at2"/>
<evidence type="ECO:0000259" key="2">
    <source>
        <dbReference type="Pfam" id="PF20803"/>
    </source>
</evidence>
<dbReference type="InterPro" id="IPR011965">
    <property type="entry name" value="PaaX_trns_reg"/>
</dbReference>
<dbReference type="EMBL" id="CP029189">
    <property type="protein sequence ID" value="QES55748.1"/>
    <property type="molecule type" value="Genomic_DNA"/>
</dbReference>
<organism evidence="3 4">
    <name type="scientific">Streptomyces venezuelae</name>
    <dbReference type="NCBI Taxonomy" id="54571"/>
    <lineage>
        <taxon>Bacteria</taxon>
        <taxon>Bacillati</taxon>
        <taxon>Actinomycetota</taxon>
        <taxon>Actinomycetes</taxon>
        <taxon>Kitasatosporales</taxon>
        <taxon>Streptomycetaceae</taxon>
        <taxon>Streptomyces</taxon>
    </lineage>
</organism>
<accession>A0A5P2DNH7</accession>
<protein>
    <submittedName>
        <fullName evidence="3">Transcriptional regulator</fullName>
    </submittedName>
</protein>
<dbReference type="PANTHER" id="PTHR30319:SF1">
    <property type="entry name" value="TRANSCRIPTIONAL REPRESSOR PAAX"/>
    <property type="match status" value="1"/>
</dbReference>
<dbReference type="InterPro" id="IPR048846">
    <property type="entry name" value="PaaX-like_central"/>
</dbReference>
<dbReference type="Pfam" id="PF08223">
    <property type="entry name" value="PaaX_C"/>
    <property type="match status" value="1"/>
</dbReference>
<evidence type="ECO:0000259" key="1">
    <source>
        <dbReference type="Pfam" id="PF08223"/>
    </source>
</evidence>
<dbReference type="PIRSF" id="PIRSF020623">
    <property type="entry name" value="PaaX"/>
    <property type="match status" value="1"/>
</dbReference>
<dbReference type="RefSeq" id="WP_150258429.1">
    <property type="nucleotide sequence ID" value="NZ_CP029189.1"/>
</dbReference>
<reference evidence="3 4" key="1">
    <citation type="submission" date="2018-05" db="EMBL/GenBank/DDBJ databases">
        <title>Streptomyces venezuelae.</title>
        <authorList>
            <person name="Kim W."/>
            <person name="Lee N."/>
            <person name="Cho B.-K."/>
        </authorList>
    </citation>
    <scope>NUCLEOTIDE SEQUENCE [LARGE SCALE GENOMIC DNA]</scope>
    <source>
        <strain evidence="3 4">ATCC 21018</strain>
    </source>
</reference>
<dbReference type="Gene3D" id="3.30.70.2650">
    <property type="match status" value="1"/>
</dbReference>
<dbReference type="Pfam" id="PF20803">
    <property type="entry name" value="PaaX_M"/>
    <property type="match status" value="1"/>
</dbReference>
<dbReference type="InterPro" id="IPR036388">
    <property type="entry name" value="WH-like_DNA-bd_sf"/>
</dbReference>
<dbReference type="InterPro" id="IPR013225">
    <property type="entry name" value="PaaX_C"/>
</dbReference>
<dbReference type="Gene3D" id="1.10.10.10">
    <property type="entry name" value="Winged helix-like DNA-binding domain superfamily/Winged helix DNA-binding domain"/>
    <property type="match status" value="1"/>
</dbReference>
<gene>
    <name evidence="3" type="ORF">DEJ51_17490</name>
</gene>
<dbReference type="AlphaFoldDB" id="A0A5P2DNH7"/>
<dbReference type="Gene3D" id="1.20.58.1460">
    <property type="match status" value="1"/>
</dbReference>
<name>A0A5P2DNH7_STRVZ</name>
<feature type="domain" description="Transcriptional repressor PaaX-like central Cas2-like" evidence="2">
    <location>
        <begin position="99"/>
        <end position="168"/>
    </location>
</feature>
<sequence>MSGIPTRMVVHALVREDGTVAGEELYEVAALLGMTDQQVRLCVKRLVTEGRFTAEGRGRRAVLCLAAGAEPGAGPAAGQALVPEVEFVRHAYRQDRGLEPWDGLWHAFAFAVPESARAARDSLRDALTGLGAAPVQGGLYVTPNAIGPYVRAHAAELGLSEALTCLSTGDLTVGGTGGTAGPRALAERLWPLPEIAARYGELRALAELPAEPGRAAGLAHAVTLAAAFSAAMLPDPLLPPELLPQPWPGTTARAAASEAWARLEAAAPAPGPRLFRLYGEALA</sequence>
<dbReference type="GO" id="GO:0006351">
    <property type="term" value="P:DNA-templated transcription"/>
    <property type="evidence" value="ECO:0007669"/>
    <property type="project" value="InterPro"/>
</dbReference>